<organism evidence="3 4">
    <name type="scientific">Corynebacterium sanguinis</name>
    <dbReference type="NCBI Taxonomy" id="2594913"/>
    <lineage>
        <taxon>Bacteria</taxon>
        <taxon>Bacillati</taxon>
        <taxon>Actinomycetota</taxon>
        <taxon>Actinomycetes</taxon>
        <taxon>Mycobacteriales</taxon>
        <taxon>Corynebacteriaceae</taxon>
        <taxon>Corynebacterium</taxon>
    </lineage>
</organism>
<dbReference type="GeneID" id="74902379"/>
<sequence length="353" mass="37559">MPTALIVDSGDTEAINAYVFSSTLAAQDITGLSTSGVSAAHVAKRLEGSAESLSYLFALTTREAPRPLGELGYPALSPDDLLDVEAWVFASLPRLEDTRVLEAHITLDAAIAPLPGEKIPAAPWAHALSLIDALSSALHRPIRHVWVTHSLGANEPPALREHGYTPAFSEVQATLSLEAVPAPVHAVDVVADMDFAPEDIDSFLRLLASASANFPRGELILDTVDWTHQRLIDAGARLRDRGGTQLTALARSESGDVVGLAEAVTFDHDVESVCELGLVYVLPEHRGRGLGCDLVAAVLCAARERWEDAETAFASYPAGEVAAEALGRRFGAEAVSATTVWQKAKELLRLAVP</sequence>
<protein>
    <submittedName>
        <fullName evidence="2 3">N-acetyltransferase</fullName>
    </submittedName>
</protein>
<evidence type="ECO:0000313" key="3">
    <source>
        <dbReference type="EMBL" id="TVS28696.1"/>
    </source>
</evidence>
<dbReference type="EMBL" id="RXIR01000010">
    <property type="protein sequence ID" value="TVS28696.1"/>
    <property type="molecule type" value="Genomic_DNA"/>
</dbReference>
<reference evidence="2 5" key="2">
    <citation type="submission" date="2020-07" db="EMBL/GenBank/DDBJ databases">
        <authorList>
            <person name="Khare M."/>
        </authorList>
    </citation>
    <scope>NUCLEOTIDE SEQUENCE [LARGE SCALE GENOMIC DNA]</scope>
    <source>
        <strain evidence="2 5">P8776</strain>
    </source>
</reference>
<comment type="caution">
    <text evidence="3">The sequence shown here is derived from an EMBL/GenBank/DDBJ whole genome shotgun (WGS) entry which is preliminary data.</text>
</comment>
<reference evidence="3 4" key="1">
    <citation type="submission" date="2018-12" db="EMBL/GenBank/DDBJ databases">
        <title>Corynebacterium sanguinis sp. nov., a clinically-associated and environmental corynebacterium.</title>
        <authorList>
            <person name="Gonzales-Siles L."/>
            <person name="Jaen-Luchoro D."/>
            <person name="Cardew S."/>
            <person name="Inganas E."/>
            <person name="Ohlen M."/>
            <person name="Jensie-Markopolous S."/>
            <person name="Pinyeiro-Iglesias B."/>
            <person name="Molin K."/>
            <person name="Skovbjerg S."/>
            <person name="Svensson-Stadler L."/>
            <person name="Funke G."/>
            <person name="Moore E.R.B."/>
        </authorList>
    </citation>
    <scope>NUCLEOTIDE SEQUENCE [LARGE SCALE GENOMIC DNA]</scope>
    <source>
        <strain evidence="3 4">58734</strain>
    </source>
</reference>
<dbReference type="SUPFAM" id="SSF55729">
    <property type="entry name" value="Acyl-CoA N-acyltransferases (Nat)"/>
    <property type="match status" value="1"/>
</dbReference>
<dbReference type="Pfam" id="PF00583">
    <property type="entry name" value="Acetyltransf_1"/>
    <property type="match status" value="1"/>
</dbReference>
<evidence type="ECO:0000313" key="5">
    <source>
        <dbReference type="Proteomes" id="UP000580709"/>
    </source>
</evidence>
<gene>
    <name evidence="3" type="ORF">EKI59_06075</name>
    <name evidence="2" type="ORF">H0H28_11945</name>
</gene>
<accession>A0A6C1TX70</accession>
<dbReference type="PROSITE" id="PS51186">
    <property type="entry name" value="GNAT"/>
    <property type="match status" value="1"/>
</dbReference>
<proteinExistence type="predicted"/>
<dbReference type="InterPro" id="IPR016181">
    <property type="entry name" value="Acyl_CoA_acyltransferase"/>
</dbReference>
<evidence type="ECO:0000313" key="4">
    <source>
        <dbReference type="Proteomes" id="UP000336646"/>
    </source>
</evidence>
<dbReference type="EMBL" id="JACEOR010000544">
    <property type="protein sequence ID" value="MBA4506010.1"/>
    <property type="molecule type" value="Genomic_DNA"/>
</dbReference>
<evidence type="ECO:0000259" key="1">
    <source>
        <dbReference type="PROSITE" id="PS51186"/>
    </source>
</evidence>
<dbReference type="GO" id="GO:0016747">
    <property type="term" value="F:acyltransferase activity, transferring groups other than amino-acyl groups"/>
    <property type="evidence" value="ECO:0007669"/>
    <property type="project" value="InterPro"/>
</dbReference>
<dbReference type="Proteomes" id="UP000336646">
    <property type="component" value="Unassembled WGS sequence"/>
</dbReference>
<dbReference type="CDD" id="cd04301">
    <property type="entry name" value="NAT_SF"/>
    <property type="match status" value="1"/>
</dbReference>
<dbReference type="Gene3D" id="3.40.630.30">
    <property type="match status" value="1"/>
</dbReference>
<dbReference type="OrthoDB" id="4396697at2"/>
<name>A0A6C1TX70_9CORY</name>
<keyword evidence="3" id="KW-0808">Transferase</keyword>
<dbReference type="InterPro" id="IPR000182">
    <property type="entry name" value="GNAT_dom"/>
</dbReference>
<feature type="domain" description="N-acetyltransferase" evidence="1">
    <location>
        <begin position="193"/>
        <end position="353"/>
    </location>
</feature>
<dbReference type="AlphaFoldDB" id="A0A6C1TX70"/>
<evidence type="ECO:0000313" key="2">
    <source>
        <dbReference type="EMBL" id="MBA4506010.1"/>
    </source>
</evidence>
<dbReference type="RefSeq" id="WP_144318169.1">
    <property type="nucleotide sequence ID" value="NZ_CP038157.1"/>
</dbReference>
<keyword evidence="5" id="KW-1185">Reference proteome</keyword>
<dbReference type="Proteomes" id="UP000580709">
    <property type="component" value="Unassembled WGS sequence"/>
</dbReference>